<protein>
    <submittedName>
        <fullName evidence="1">Uncharacterized protein</fullName>
    </submittedName>
</protein>
<reference evidence="1 2" key="1">
    <citation type="journal article" date="2020" name="Cell">
        <title>Large-Scale Comparative Analyses of Tick Genomes Elucidate Their Genetic Diversity and Vector Capacities.</title>
        <authorList>
            <consortium name="Tick Genome and Microbiome Consortium (TIGMIC)"/>
            <person name="Jia N."/>
            <person name="Wang J."/>
            <person name="Shi W."/>
            <person name="Du L."/>
            <person name="Sun Y."/>
            <person name="Zhan W."/>
            <person name="Jiang J.F."/>
            <person name="Wang Q."/>
            <person name="Zhang B."/>
            <person name="Ji P."/>
            <person name="Bell-Sakyi L."/>
            <person name="Cui X.M."/>
            <person name="Yuan T.T."/>
            <person name="Jiang B.G."/>
            <person name="Yang W.F."/>
            <person name="Lam T.T."/>
            <person name="Chang Q.C."/>
            <person name="Ding S.J."/>
            <person name="Wang X.J."/>
            <person name="Zhu J.G."/>
            <person name="Ruan X.D."/>
            <person name="Zhao L."/>
            <person name="Wei J.T."/>
            <person name="Ye R.Z."/>
            <person name="Que T.C."/>
            <person name="Du C.H."/>
            <person name="Zhou Y.H."/>
            <person name="Cheng J.X."/>
            <person name="Dai P.F."/>
            <person name="Guo W.B."/>
            <person name="Han X.H."/>
            <person name="Huang E.J."/>
            <person name="Li L.F."/>
            <person name="Wei W."/>
            <person name="Gao Y.C."/>
            <person name="Liu J.Z."/>
            <person name="Shao H.Z."/>
            <person name="Wang X."/>
            <person name="Wang C.C."/>
            <person name="Yang T.C."/>
            <person name="Huo Q.B."/>
            <person name="Li W."/>
            <person name="Chen H.Y."/>
            <person name="Chen S.E."/>
            <person name="Zhou L.G."/>
            <person name="Ni X.B."/>
            <person name="Tian J.H."/>
            <person name="Sheng Y."/>
            <person name="Liu T."/>
            <person name="Pan Y.S."/>
            <person name="Xia L.Y."/>
            <person name="Li J."/>
            <person name="Zhao F."/>
            <person name="Cao W.C."/>
        </authorList>
    </citation>
    <scope>NUCLEOTIDE SEQUENCE [LARGE SCALE GENOMIC DNA]</scope>
    <source>
        <strain evidence="1">Iper-2018</strain>
    </source>
</reference>
<evidence type="ECO:0000313" key="2">
    <source>
        <dbReference type="Proteomes" id="UP000805193"/>
    </source>
</evidence>
<sequence>MTLVGITVNYCGPEPEPGPQRAGPSLARARSQKLEPIPGPQKSSLPGPGFRLMGVRVEVGPRPGQRRIFLASGGSARHNGVASDELEVVVSAVPPAVQTTCSVQKGQPSPLQQRTTADEKRGATQARPCCRAGQSQSVEGQTPFPVKAKLPVLKPAAPLARPELPRAVQLEPASLPVDESVEVTVCYGTDLSELFLQRASSLLALSELQARLQAVCFTGGAYRPFPGAACAAQFEDDGQWYRARVTALREGHCTVHFVDYGNSADVVAAQMCLLPEGCAELPEQAVRCGLYEVRPGGGGGWGEGAILELATLMQGRLMARACRVAGGKHEVELHAHDGPSLSEVLVAKGLAESTLASPPAAPAARRLASVLGLAKPGEALMLQVTASKEGRVWVLVAHPGATMQLLKVEQELNERCPKISEGASLVRGISSGDYVASQSLEDGRWYRACVTHTTPASHTVRYVDYGNEEANTRVVPLDERHLKVGAASAWLDAKDATSLPLGATLSFTVDAAASGGAVLRGQLVCEGDQKVLGTATLSPWDLGLEGEAPATLLAASKVDKVDSKPRPAEPVEEVKPQRSVVQPLPPKPRVLDVPVRPLPATQRRMQAVWRTQDILFLHQEDQGEQLAAMTAQLNAWVGQASPPAFAGRLAKGDYVCALFSQDDTWYRGQLMSDRSAEGSFRVLFIDYGNSEVVPLGSLRPLPPCFVEQPLFAVCVVPQGVSPLDPRLERLLAEQPFAAVQVGSQKGVPVVRLVRRDGTCINDMLAGQDPQTPPQEVAPAKQAPATPPVSAPRSALASALAAKVLPKAAIVHSIAECPKPQGCFEALVSTVDSNTVYVLPIAQRDALVRVSQALASEGERPATALTKLPSPSQCVLALYSANKLWYRARVLSADHDARQRVAGRVFGCKCGSSTFGNVETVSGKDVRPLREEFAREPACVLPVVLAGVVRLAPNAVDLLPAEVLTVEPMDNASPPSVRLMHAGAYINARVASRPEPPKKMLADNPFPSGRVAATVAHITLPDGLFYLQQTSLASARLAMMEELNASAATAPEPASLKLGDVVCARYAVDGLWYRGTVVEPSKDAVGPLKILFVDFGNSEDVLKADLKALPEKFEAVPLFANCVVLDAVAAVSQECAQLLVSAQVEVEVEVADASCQPPKVRLYVKGECINELVD</sequence>
<name>A0AC60PLW6_IXOPE</name>
<gene>
    <name evidence="1" type="ORF">HPB47_002617</name>
</gene>
<keyword evidence="2" id="KW-1185">Reference proteome</keyword>
<comment type="caution">
    <text evidence="1">The sequence shown here is derived from an EMBL/GenBank/DDBJ whole genome shotgun (WGS) entry which is preliminary data.</text>
</comment>
<dbReference type="Proteomes" id="UP000805193">
    <property type="component" value="Unassembled WGS sequence"/>
</dbReference>
<dbReference type="EMBL" id="JABSTQ010010358">
    <property type="protein sequence ID" value="KAG0421491.1"/>
    <property type="molecule type" value="Genomic_DNA"/>
</dbReference>
<evidence type="ECO:0000313" key="1">
    <source>
        <dbReference type="EMBL" id="KAG0421491.1"/>
    </source>
</evidence>
<proteinExistence type="predicted"/>
<organism evidence="1 2">
    <name type="scientific">Ixodes persulcatus</name>
    <name type="common">Taiga tick</name>
    <dbReference type="NCBI Taxonomy" id="34615"/>
    <lineage>
        <taxon>Eukaryota</taxon>
        <taxon>Metazoa</taxon>
        <taxon>Ecdysozoa</taxon>
        <taxon>Arthropoda</taxon>
        <taxon>Chelicerata</taxon>
        <taxon>Arachnida</taxon>
        <taxon>Acari</taxon>
        <taxon>Parasitiformes</taxon>
        <taxon>Ixodida</taxon>
        <taxon>Ixodoidea</taxon>
        <taxon>Ixodidae</taxon>
        <taxon>Ixodinae</taxon>
        <taxon>Ixodes</taxon>
    </lineage>
</organism>
<accession>A0AC60PLW6</accession>